<comment type="caution">
    <text evidence="1">The sequence shown here is derived from an EMBL/GenBank/DDBJ whole genome shotgun (WGS) entry which is preliminary data.</text>
</comment>
<gene>
    <name evidence="1" type="ORF">N7482_010467</name>
</gene>
<proteinExistence type="predicted"/>
<dbReference type="EMBL" id="JAPQKN010000008">
    <property type="protein sequence ID" value="KAJ5151215.1"/>
    <property type="molecule type" value="Genomic_DNA"/>
</dbReference>
<reference evidence="1" key="2">
    <citation type="journal article" date="2023" name="IMA Fungus">
        <title>Comparative genomic study of the Penicillium genus elucidates a diverse pangenome and 15 lateral gene transfer events.</title>
        <authorList>
            <person name="Petersen C."/>
            <person name="Sorensen T."/>
            <person name="Nielsen M.R."/>
            <person name="Sondergaard T.E."/>
            <person name="Sorensen J.L."/>
            <person name="Fitzpatrick D.A."/>
            <person name="Frisvad J.C."/>
            <person name="Nielsen K.L."/>
        </authorList>
    </citation>
    <scope>NUCLEOTIDE SEQUENCE</scope>
    <source>
        <strain evidence="1">IBT 26290</strain>
    </source>
</reference>
<protein>
    <submittedName>
        <fullName evidence="1">Uncharacterized protein</fullName>
    </submittedName>
</protein>
<reference evidence="1" key="1">
    <citation type="submission" date="2022-11" db="EMBL/GenBank/DDBJ databases">
        <authorList>
            <person name="Petersen C."/>
        </authorList>
    </citation>
    <scope>NUCLEOTIDE SEQUENCE</scope>
    <source>
        <strain evidence="1">IBT 26290</strain>
    </source>
</reference>
<evidence type="ECO:0000313" key="2">
    <source>
        <dbReference type="Proteomes" id="UP001149163"/>
    </source>
</evidence>
<dbReference type="Proteomes" id="UP001149163">
    <property type="component" value="Unassembled WGS sequence"/>
</dbReference>
<evidence type="ECO:0000313" key="1">
    <source>
        <dbReference type="EMBL" id="KAJ5151215.1"/>
    </source>
</evidence>
<organism evidence="1 2">
    <name type="scientific">Penicillium canariense</name>
    <dbReference type="NCBI Taxonomy" id="189055"/>
    <lineage>
        <taxon>Eukaryota</taxon>
        <taxon>Fungi</taxon>
        <taxon>Dikarya</taxon>
        <taxon>Ascomycota</taxon>
        <taxon>Pezizomycotina</taxon>
        <taxon>Eurotiomycetes</taxon>
        <taxon>Eurotiomycetidae</taxon>
        <taxon>Eurotiales</taxon>
        <taxon>Aspergillaceae</taxon>
        <taxon>Penicillium</taxon>
    </lineage>
</organism>
<sequence>MKILFATDTYAFRALDEVYGDEDPDDNGAIGTEIHVDCVMWLAEVAQYRQSLSYVRIEEEAGRSPSMRVHRTAALHNAPPRVKEAFHATDIKIELYLRPSLYPSLLRP</sequence>
<dbReference type="AlphaFoldDB" id="A0A9W9HLV8"/>
<dbReference type="RefSeq" id="XP_056538548.1">
    <property type="nucleotide sequence ID" value="XM_056692591.1"/>
</dbReference>
<dbReference type="GeneID" id="81431767"/>
<accession>A0A9W9HLV8</accession>
<name>A0A9W9HLV8_9EURO</name>
<keyword evidence="2" id="KW-1185">Reference proteome</keyword>